<feature type="region of interest" description="Disordered" evidence="7">
    <location>
        <begin position="183"/>
        <end position="286"/>
    </location>
</feature>
<dbReference type="Gene3D" id="1.10.287.130">
    <property type="match status" value="1"/>
</dbReference>
<dbReference type="Gene3D" id="3.30.565.10">
    <property type="entry name" value="Histidine kinase-like ATPase, C-terminal domain"/>
    <property type="match status" value="1"/>
</dbReference>
<dbReference type="InterPro" id="IPR004358">
    <property type="entry name" value="Sig_transdc_His_kin-like_C"/>
</dbReference>
<dbReference type="KEGG" id="tim:GMBLW1_21170"/>
<evidence type="ECO:0000256" key="7">
    <source>
        <dbReference type="SAM" id="MobiDB-lite"/>
    </source>
</evidence>
<reference evidence="10" key="1">
    <citation type="submission" date="2019-04" db="EMBL/GenBank/DDBJ databases">
        <authorList>
            <consortium name="Science for Life Laboratories"/>
        </authorList>
    </citation>
    <scope>NUCLEOTIDE SEQUENCE</scope>
    <source>
        <strain evidence="10">MBLW1</strain>
    </source>
</reference>
<comment type="catalytic activity">
    <reaction evidence="1">
        <text>ATP + protein L-histidine = ADP + protein N-phospho-L-histidine.</text>
        <dbReference type="EC" id="2.7.13.3"/>
    </reaction>
</comment>
<dbReference type="GO" id="GO:0000155">
    <property type="term" value="F:phosphorelay sensor kinase activity"/>
    <property type="evidence" value="ECO:0007669"/>
    <property type="project" value="InterPro"/>
</dbReference>
<dbReference type="Proteomes" id="UP000464378">
    <property type="component" value="Chromosome"/>
</dbReference>
<dbReference type="FunFam" id="1.10.287.130:FF:000001">
    <property type="entry name" value="Two-component sensor histidine kinase"/>
    <property type="match status" value="1"/>
</dbReference>
<keyword evidence="6" id="KW-0902">Two-component regulatory system</keyword>
<dbReference type="PROSITE" id="PS50109">
    <property type="entry name" value="HIS_KIN"/>
    <property type="match status" value="1"/>
</dbReference>
<accession>A0A6C2YL53</accession>
<keyword evidence="8" id="KW-0812">Transmembrane</keyword>
<protein>
    <recommendedName>
        <fullName evidence="2">histidine kinase</fullName>
        <ecNumber evidence="2">2.7.13.3</ecNumber>
    </recommendedName>
</protein>
<dbReference type="EC" id="2.7.13.3" evidence="2"/>
<dbReference type="InterPro" id="IPR003594">
    <property type="entry name" value="HATPase_dom"/>
</dbReference>
<dbReference type="SMART" id="SM00387">
    <property type="entry name" value="HATPase_c"/>
    <property type="match status" value="1"/>
</dbReference>
<keyword evidence="8" id="KW-1133">Transmembrane helix</keyword>
<keyword evidence="3" id="KW-0597">Phosphoprotein</keyword>
<dbReference type="Pfam" id="PF00512">
    <property type="entry name" value="HisKA"/>
    <property type="match status" value="1"/>
</dbReference>
<dbReference type="PANTHER" id="PTHR43711:SF1">
    <property type="entry name" value="HISTIDINE KINASE 1"/>
    <property type="match status" value="1"/>
</dbReference>
<keyword evidence="4" id="KW-0808">Transferase</keyword>
<evidence type="ECO:0000256" key="5">
    <source>
        <dbReference type="ARBA" id="ARBA00022777"/>
    </source>
</evidence>
<dbReference type="CDD" id="cd00082">
    <property type="entry name" value="HisKA"/>
    <property type="match status" value="1"/>
</dbReference>
<dbReference type="PANTHER" id="PTHR43711">
    <property type="entry name" value="TWO-COMPONENT HISTIDINE KINASE"/>
    <property type="match status" value="1"/>
</dbReference>
<evidence type="ECO:0000256" key="3">
    <source>
        <dbReference type="ARBA" id="ARBA00022553"/>
    </source>
</evidence>
<evidence type="ECO:0000256" key="2">
    <source>
        <dbReference type="ARBA" id="ARBA00012438"/>
    </source>
</evidence>
<evidence type="ECO:0000256" key="6">
    <source>
        <dbReference type="ARBA" id="ARBA00023012"/>
    </source>
</evidence>
<feature type="domain" description="Histidine kinase" evidence="9">
    <location>
        <begin position="494"/>
        <end position="714"/>
    </location>
</feature>
<feature type="transmembrane region" description="Helical" evidence="8">
    <location>
        <begin position="458"/>
        <end position="482"/>
    </location>
</feature>
<dbReference type="InterPro" id="IPR036097">
    <property type="entry name" value="HisK_dim/P_sf"/>
</dbReference>
<dbReference type="SUPFAM" id="SSF47384">
    <property type="entry name" value="Homodimeric domain of signal transducing histidine kinase"/>
    <property type="match status" value="1"/>
</dbReference>
<keyword evidence="8" id="KW-0472">Membrane</keyword>
<dbReference type="EMBL" id="LR586016">
    <property type="protein sequence ID" value="VIP01843.1"/>
    <property type="molecule type" value="Genomic_DNA"/>
</dbReference>
<evidence type="ECO:0000256" key="4">
    <source>
        <dbReference type="ARBA" id="ARBA00022679"/>
    </source>
</evidence>
<evidence type="ECO:0000313" key="10">
    <source>
        <dbReference type="EMBL" id="VIP01843.1"/>
    </source>
</evidence>
<dbReference type="EMBL" id="LR593887">
    <property type="protein sequence ID" value="VTR99617.1"/>
    <property type="molecule type" value="Genomic_DNA"/>
</dbReference>
<feature type="compositionally biased region" description="Polar residues" evidence="7">
    <location>
        <begin position="195"/>
        <end position="205"/>
    </location>
</feature>
<gene>
    <name evidence="10" type="ORF">GMBLW1_21170</name>
</gene>
<evidence type="ECO:0000313" key="11">
    <source>
        <dbReference type="Proteomes" id="UP000464378"/>
    </source>
</evidence>
<dbReference type="AlphaFoldDB" id="A0A6C2YL53"/>
<dbReference type="Pfam" id="PF02518">
    <property type="entry name" value="HATPase_c"/>
    <property type="match status" value="1"/>
</dbReference>
<dbReference type="SMART" id="SM00388">
    <property type="entry name" value="HisKA"/>
    <property type="match status" value="1"/>
</dbReference>
<evidence type="ECO:0000256" key="8">
    <source>
        <dbReference type="SAM" id="Phobius"/>
    </source>
</evidence>
<evidence type="ECO:0000259" key="9">
    <source>
        <dbReference type="PROSITE" id="PS50109"/>
    </source>
</evidence>
<dbReference type="InterPro" id="IPR003661">
    <property type="entry name" value="HisK_dim/P_dom"/>
</dbReference>
<keyword evidence="11" id="KW-1185">Reference proteome</keyword>
<dbReference type="RefSeq" id="WP_162657087.1">
    <property type="nucleotide sequence ID" value="NZ_LR593887.1"/>
</dbReference>
<proteinExistence type="predicted"/>
<organism evidence="10">
    <name type="scientific">Tuwongella immobilis</name>
    <dbReference type="NCBI Taxonomy" id="692036"/>
    <lineage>
        <taxon>Bacteria</taxon>
        <taxon>Pseudomonadati</taxon>
        <taxon>Planctomycetota</taxon>
        <taxon>Planctomycetia</taxon>
        <taxon>Gemmatales</taxon>
        <taxon>Gemmataceae</taxon>
        <taxon>Tuwongella</taxon>
    </lineage>
</organism>
<keyword evidence="5 10" id="KW-0418">Kinase</keyword>
<dbReference type="InterPro" id="IPR036890">
    <property type="entry name" value="HATPase_C_sf"/>
</dbReference>
<dbReference type="PRINTS" id="PR00344">
    <property type="entry name" value="BCTRLSENSOR"/>
</dbReference>
<evidence type="ECO:0000256" key="1">
    <source>
        <dbReference type="ARBA" id="ARBA00000085"/>
    </source>
</evidence>
<sequence>MKRVSLTLRGGLVLAGVALLVFGGLSYATVAALRLESAQLESLHQAAQAEQLRLALWRLDSRMTPALAREESRPFANFLTISSPTSAFTNIGTPWGASAVWLPSPLLSAELPDWMQLHFQLDSKQGWQSPQVPQGVIERFVSVAQGMDLRNVTPERRHELDRLCTLFPARETLQQCIVRMPAPETSEEATRPLESPTTLAQSNVGPTPDDSRPIGQAVPLEEPQSPAQTVSPPGMTAIPQQSPQPPRPTATSRNARNDDPRQQGQYAGVSQMPSPPGMVPPGQNSAFAQGKQQLAPLIEQGRAAREAANLEFNIRSNASQRGFQEGKQAYGNDLTNYPQIRVSSLKDGLQNSAIPMALRVGSIIPHWLTSANGTHELMLLRRVQVGNSDLIQGVLLDWGRLETLLRAEIVDLFPEATLQARLNDTPTAPDRAMTTLPVDLVPGPPTPLPPVGLTTLRLGLGAAWIAAILALIAVGLGGWSLLELSERRIHFVSAVTHELRTPLTTLRLYLDLLTSGLVRDEAKRDEYLRTLHLEADRLHRLIGNVLDFARLENHRTALECQDCNADSLLMDWERDWGERCRLDGKQLEFHHELRPGWRIHTDGRYLSQIVGNFIDNARKYSREATDPRILVTLTAHDTTLRVDVRDFGPGIASREQRRIFHPFRRGRDADVTAGGVGLGLALAQRWATALGGSLHLVACDSAGACFRLEIPHAIRQAPLASSDA</sequence>
<dbReference type="InterPro" id="IPR050736">
    <property type="entry name" value="Sensor_HK_Regulatory"/>
</dbReference>
<dbReference type="SUPFAM" id="SSF55874">
    <property type="entry name" value="ATPase domain of HSP90 chaperone/DNA topoisomerase II/histidine kinase"/>
    <property type="match status" value="1"/>
</dbReference>
<dbReference type="InParanoid" id="A0A6C2YL53"/>
<dbReference type="InterPro" id="IPR005467">
    <property type="entry name" value="His_kinase_dom"/>
</dbReference>
<name>A0A6C2YL53_9BACT</name>